<reference evidence="2 3" key="1">
    <citation type="journal article" date="2012" name="PLoS Pathog.">
        <title>Diverse lifestyles and strategies of plant pathogenesis encoded in the genomes of eighteen Dothideomycetes fungi.</title>
        <authorList>
            <person name="Ohm R.A."/>
            <person name="Feau N."/>
            <person name="Henrissat B."/>
            <person name="Schoch C.L."/>
            <person name="Horwitz B.A."/>
            <person name="Barry K.W."/>
            <person name="Condon B.J."/>
            <person name="Copeland A.C."/>
            <person name="Dhillon B."/>
            <person name="Glaser F."/>
            <person name="Hesse C.N."/>
            <person name="Kosti I."/>
            <person name="LaButti K."/>
            <person name="Lindquist E.A."/>
            <person name="Lucas S."/>
            <person name="Salamov A.A."/>
            <person name="Bradshaw R.E."/>
            <person name="Ciuffetti L."/>
            <person name="Hamelin R.C."/>
            <person name="Kema G.H.J."/>
            <person name="Lawrence C."/>
            <person name="Scott J.A."/>
            <person name="Spatafora J.W."/>
            <person name="Turgeon B.G."/>
            <person name="de Wit P.J.G.M."/>
            <person name="Zhong S."/>
            <person name="Goodwin S.B."/>
            <person name="Grigoriev I.V."/>
        </authorList>
    </citation>
    <scope>NUCLEOTIDE SEQUENCE [LARGE SCALE GENOMIC DNA]</scope>
    <source>
        <strain evidence="2 3">CIRAD86</strain>
    </source>
</reference>
<proteinExistence type="predicted"/>
<dbReference type="HOGENOM" id="CLU_2528408_0_0_1"/>
<protein>
    <submittedName>
        <fullName evidence="2">Uncharacterized protein</fullName>
    </submittedName>
</protein>
<evidence type="ECO:0000256" key="1">
    <source>
        <dbReference type="SAM" id="MobiDB-lite"/>
    </source>
</evidence>
<name>M2ZXQ9_PSEFD</name>
<organism evidence="2 3">
    <name type="scientific">Pseudocercospora fijiensis (strain CIRAD86)</name>
    <name type="common">Black leaf streak disease fungus</name>
    <name type="synonym">Mycosphaerella fijiensis</name>
    <dbReference type="NCBI Taxonomy" id="383855"/>
    <lineage>
        <taxon>Eukaryota</taxon>
        <taxon>Fungi</taxon>
        <taxon>Dikarya</taxon>
        <taxon>Ascomycota</taxon>
        <taxon>Pezizomycotina</taxon>
        <taxon>Dothideomycetes</taxon>
        <taxon>Dothideomycetidae</taxon>
        <taxon>Mycosphaerellales</taxon>
        <taxon>Mycosphaerellaceae</taxon>
        <taxon>Pseudocercospora</taxon>
    </lineage>
</organism>
<dbReference type="RefSeq" id="XP_007932537.1">
    <property type="nucleotide sequence ID" value="XM_007934346.1"/>
</dbReference>
<keyword evidence="3" id="KW-1185">Reference proteome</keyword>
<dbReference type="GeneID" id="19334445"/>
<evidence type="ECO:0000313" key="3">
    <source>
        <dbReference type="Proteomes" id="UP000016932"/>
    </source>
</evidence>
<dbReference type="AlphaFoldDB" id="M2ZXQ9"/>
<feature type="region of interest" description="Disordered" evidence="1">
    <location>
        <begin position="1"/>
        <end position="21"/>
    </location>
</feature>
<dbReference type="EMBL" id="KB446573">
    <property type="protein sequence ID" value="EME76896.1"/>
    <property type="molecule type" value="Genomic_DNA"/>
</dbReference>
<dbReference type="VEuPathDB" id="FungiDB:MYCFIDRAFT_180555"/>
<dbReference type="Proteomes" id="UP000016932">
    <property type="component" value="Unassembled WGS sequence"/>
</dbReference>
<dbReference type="KEGG" id="pfj:MYCFIDRAFT_180555"/>
<gene>
    <name evidence="2" type="ORF">MYCFIDRAFT_180555</name>
</gene>
<sequence>MVMVLSHPPTARQSSSSGLSWYSSSAGEIRIILLRTTHNKASTCPVALLLRMPFPFHGKASPALLADQVLQRVRKGHSRISGNV</sequence>
<evidence type="ECO:0000313" key="2">
    <source>
        <dbReference type="EMBL" id="EME76896.1"/>
    </source>
</evidence>
<accession>M2ZXQ9</accession>